<evidence type="ECO:0000256" key="10">
    <source>
        <dbReference type="ARBA" id="ARBA00022838"/>
    </source>
</evidence>
<protein>
    <recommendedName>
        <fullName evidence="5">DASH complex subunit DAM1</fullName>
    </recommendedName>
    <alternativeName>
        <fullName evidence="14">Outer kinetochore protein DAM1</fullName>
    </alternativeName>
</protein>
<dbReference type="GO" id="GO:1990537">
    <property type="term" value="C:mitotic spindle polar microtubule"/>
    <property type="evidence" value="ECO:0007669"/>
    <property type="project" value="TreeGrafter"/>
</dbReference>
<dbReference type="Pfam" id="PF08653">
    <property type="entry name" value="DASH_Dam1"/>
    <property type="match status" value="1"/>
</dbReference>
<evidence type="ECO:0000256" key="13">
    <source>
        <dbReference type="ARBA" id="ARBA00023328"/>
    </source>
</evidence>
<accession>A0A9N9HYY8</accession>
<keyword evidence="13" id="KW-0137">Centromere</keyword>
<sequence>MFISHNFKASTTSVIEKASSLDCLEETFSELSASFTTFHQNFQCIKQVHESLNEFNKAFSGFLYGIKMNAHCIEFPEAPTKETFASFIQRRDAELLKENRSTSTPIATPIRKIKTPTPISKIKTPTPLPPKKKKINKALVIKKLIKKIADSLPSKYRDQHQNRKNVELILRLLCDNPAEGKYIQDIVKCTELPRGRCIEYLNVLVNSEYVVKLSHKADELLISERQMLRITKVYDDHF</sequence>
<evidence type="ECO:0000256" key="5">
    <source>
        <dbReference type="ARBA" id="ARBA00020497"/>
    </source>
</evidence>
<dbReference type="PANTHER" id="PTHR28113:SF1">
    <property type="entry name" value="DASH COMPLEX SUBUNIT DAM1"/>
    <property type="match status" value="1"/>
</dbReference>
<evidence type="ECO:0000256" key="9">
    <source>
        <dbReference type="ARBA" id="ARBA00022829"/>
    </source>
</evidence>
<evidence type="ECO:0000313" key="16">
    <source>
        <dbReference type="Proteomes" id="UP000789405"/>
    </source>
</evidence>
<keyword evidence="7" id="KW-0963">Cytoplasm</keyword>
<keyword evidence="6" id="KW-0158">Chromosome</keyword>
<keyword evidence="10" id="KW-0995">Kinetochore</keyword>
<dbReference type="EMBL" id="CAJVPY010009900">
    <property type="protein sequence ID" value="CAG8713578.1"/>
    <property type="molecule type" value="Genomic_DNA"/>
</dbReference>
<evidence type="ECO:0000256" key="12">
    <source>
        <dbReference type="ARBA" id="ARBA00023242"/>
    </source>
</evidence>
<gene>
    <name evidence="15" type="ORF">DERYTH_LOCUS13771</name>
</gene>
<evidence type="ECO:0000256" key="11">
    <source>
        <dbReference type="ARBA" id="ARBA00023212"/>
    </source>
</evidence>
<evidence type="ECO:0000256" key="2">
    <source>
        <dbReference type="ARBA" id="ARBA00004186"/>
    </source>
</evidence>
<keyword evidence="11" id="KW-0206">Cytoskeleton</keyword>
<dbReference type="InterPro" id="IPR013962">
    <property type="entry name" value="DASH_Dam1"/>
</dbReference>
<comment type="subcellular location">
    <subcellularLocation>
        <location evidence="3">Chromosome</location>
        <location evidence="3">Centromere</location>
        <location evidence="3">Kinetochore</location>
    </subcellularLocation>
    <subcellularLocation>
        <location evidence="2">Cytoplasm</location>
        <location evidence="2">Cytoskeleton</location>
        <location evidence="2">Spindle</location>
    </subcellularLocation>
    <subcellularLocation>
        <location evidence="1">Nucleus</location>
    </subcellularLocation>
</comment>
<evidence type="ECO:0000256" key="14">
    <source>
        <dbReference type="ARBA" id="ARBA00030453"/>
    </source>
</evidence>
<keyword evidence="8" id="KW-0493">Microtubule</keyword>
<evidence type="ECO:0000256" key="7">
    <source>
        <dbReference type="ARBA" id="ARBA00022490"/>
    </source>
</evidence>
<reference evidence="15" key="1">
    <citation type="submission" date="2021-06" db="EMBL/GenBank/DDBJ databases">
        <authorList>
            <person name="Kallberg Y."/>
            <person name="Tangrot J."/>
            <person name="Rosling A."/>
        </authorList>
    </citation>
    <scope>NUCLEOTIDE SEQUENCE</scope>
    <source>
        <strain evidence="15">MA453B</strain>
    </source>
</reference>
<dbReference type="GO" id="GO:0042729">
    <property type="term" value="C:DASH complex"/>
    <property type="evidence" value="ECO:0007669"/>
    <property type="project" value="InterPro"/>
</dbReference>
<keyword evidence="12" id="KW-0539">Nucleus</keyword>
<dbReference type="GO" id="GO:1990758">
    <property type="term" value="P:mitotic sister chromatid biorientation"/>
    <property type="evidence" value="ECO:0007669"/>
    <property type="project" value="TreeGrafter"/>
</dbReference>
<evidence type="ECO:0000256" key="8">
    <source>
        <dbReference type="ARBA" id="ARBA00022701"/>
    </source>
</evidence>
<keyword evidence="9" id="KW-0159">Chromosome partition</keyword>
<evidence type="ECO:0000256" key="6">
    <source>
        <dbReference type="ARBA" id="ARBA00022454"/>
    </source>
</evidence>
<comment type="caution">
    <text evidence="15">The sequence shown here is derived from an EMBL/GenBank/DDBJ whole genome shotgun (WGS) entry which is preliminary data.</text>
</comment>
<dbReference type="OrthoDB" id="5586015at2759"/>
<dbReference type="AlphaFoldDB" id="A0A9N9HYY8"/>
<evidence type="ECO:0000256" key="1">
    <source>
        <dbReference type="ARBA" id="ARBA00004123"/>
    </source>
</evidence>
<evidence type="ECO:0000313" key="15">
    <source>
        <dbReference type="EMBL" id="CAG8713578.1"/>
    </source>
</evidence>
<evidence type="ECO:0000256" key="4">
    <source>
        <dbReference type="ARBA" id="ARBA00010073"/>
    </source>
</evidence>
<dbReference type="PANTHER" id="PTHR28113">
    <property type="entry name" value="DASH COMPLEX SUBUNIT DAM1"/>
    <property type="match status" value="1"/>
</dbReference>
<comment type="similarity">
    <text evidence="4">Belongs to the DASH complex DAM1 family.</text>
</comment>
<keyword evidence="16" id="KW-1185">Reference proteome</keyword>
<proteinExistence type="inferred from homology"/>
<organism evidence="15 16">
    <name type="scientific">Dentiscutata erythropus</name>
    <dbReference type="NCBI Taxonomy" id="1348616"/>
    <lineage>
        <taxon>Eukaryota</taxon>
        <taxon>Fungi</taxon>
        <taxon>Fungi incertae sedis</taxon>
        <taxon>Mucoromycota</taxon>
        <taxon>Glomeromycotina</taxon>
        <taxon>Glomeromycetes</taxon>
        <taxon>Diversisporales</taxon>
        <taxon>Gigasporaceae</taxon>
        <taxon>Dentiscutata</taxon>
    </lineage>
</organism>
<dbReference type="Proteomes" id="UP000789405">
    <property type="component" value="Unassembled WGS sequence"/>
</dbReference>
<evidence type="ECO:0000256" key="3">
    <source>
        <dbReference type="ARBA" id="ARBA00004629"/>
    </source>
</evidence>
<name>A0A9N9HYY8_9GLOM</name>
<dbReference type="GO" id="GO:0044732">
    <property type="term" value="C:mitotic spindle pole body"/>
    <property type="evidence" value="ECO:0007669"/>
    <property type="project" value="TreeGrafter"/>
</dbReference>